<dbReference type="Pfam" id="PF02915">
    <property type="entry name" value="Rubrerythrin"/>
    <property type="match status" value="1"/>
</dbReference>
<name>A0A3B1DZX3_9ZZZZ</name>
<evidence type="ECO:0000259" key="1">
    <source>
        <dbReference type="Pfam" id="PF02915"/>
    </source>
</evidence>
<dbReference type="AlphaFoldDB" id="A0A3B1DZX3"/>
<dbReference type="Gene3D" id="1.20.5.420">
    <property type="entry name" value="Immunoglobulin FC, subunit C"/>
    <property type="match status" value="2"/>
</dbReference>
<dbReference type="GO" id="GO:0046872">
    <property type="term" value="F:metal ion binding"/>
    <property type="evidence" value="ECO:0007669"/>
    <property type="project" value="InterPro"/>
</dbReference>
<dbReference type="EMBL" id="UOGI01000377">
    <property type="protein sequence ID" value="VAX34727.1"/>
    <property type="molecule type" value="Genomic_DNA"/>
</dbReference>
<gene>
    <name evidence="2" type="ORF">MNBD_NITROSPIRAE03-1685</name>
</gene>
<dbReference type="CDD" id="cd01045">
    <property type="entry name" value="Ferritin_like_AB"/>
    <property type="match status" value="1"/>
</dbReference>
<accession>A0A3B1DZX3</accession>
<dbReference type="InterPro" id="IPR003251">
    <property type="entry name" value="Rr_diiron-bd_dom"/>
</dbReference>
<protein>
    <recommendedName>
        <fullName evidence="1">Rubrerythrin diiron-binding domain-containing protein</fullName>
    </recommendedName>
</protein>
<dbReference type="InterPro" id="IPR009078">
    <property type="entry name" value="Ferritin-like_SF"/>
</dbReference>
<feature type="domain" description="Rubrerythrin diiron-binding" evidence="1">
    <location>
        <begin position="12"/>
        <end position="156"/>
    </location>
</feature>
<sequence>MITGKEDLIDAIVEAYTMEKGTREFYDFASSKAIADYAKETFIKLRDWEETHMHYLEFLYQSFQGDIETLSYEEFSKKVPATHIESGISVKKAEKLFEEKEFIDDTEVIILALEIEGKAYNFYRKLSDSAEDSNARVIFKEMMSQEEKHINSLMSLKRATG</sequence>
<dbReference type="GO" id="GO:0016491">
    <property type="term" value="F:oxidoreductase activity"/>
    <property type="evidence" value="ECO:0007669"/>
    <property type="project" value="InterPro"/>
</dbReference>
<evidence type="ECO:0000313" key="2">
    <source>
        <dbReference type="EMBL" id="VAX34727.1"/>
    </source>
</evidence>
<dbReference type="SUPFAM" id="SSF47240">
    <property type="entry name" value="Ferritin-like"/>
    <property type="match status" value="1"/>
</dbReference>
<organism evidence="2">
    <name type="scientific">hydrothermal vent metagenome</name>
    <dbReference type="NCBI Taxonomy" id="652676"/>
    <lineage>
        <taxon>unclassified sequences</taxon>
        <taxon>metagenomes</taxon>
        <taxon>ecological metagenomes</taxon>
    </lineage>
</organism>
<reference evidence="2" key="1">
    <citation type="submission" date="2018-06" db="EMBL/GenBank/DDBJ databases">
        <authorList>
            <person name="Zhirakovskaya E."/>
        </authorList>
    </citation>
    <scope>NUCLEOTIDE SEQUENCE</scope>
</reference>
<proteinExistence type="predicted"/>